<evidence type="ECO:0000256" key="1">
    <source>
        <dbReference type="ARBA" id="ARBA00004651"/>
    </source>
</evidence>
<dbReference type="HOGENOM" id="CLU_007100_10_1_0"/>
<evidence type="ECO:0000256" key="3">
    <source>
        <dbReference type="ARBA" id="ARBA00022692"/>
    </source>
</evidence>
<dbReference type="GO" id="GO:0016491">
    <property type="term" value="F:oxidoreductase activity"/>
    <property type="evidence" value="ECO:0007669"/>
    <property type="project" value="UniProtKB-KW"/>
</dbReference>
<dbReference type="eggNOG" id="COG0651">
    <property type="taxonomic scope" value="Bacteria"/>
</dbReference>
<feature type="transmembrane region" description="Helical" evidence="8">
    <location>
        <begin position="212"/>
        <end position="234"/>
    </location>
</feature>
<feature type="transmembrane region" description="Helical" evidence="8">
    <location>
        <begin position="130"/>
        <end position="148"/>
    </location>
</feature>
<feature type="transmembrane region" description="Helical" evidence="8">
    <location>
        <begin position="280"/>
        <end position="298"/>
    </location>
</feature>
<dbReference type="PANTHER" id="PTHR42682:SF5">
    <property type="entry name" value="HYDROGENASE-4 COMPONENT F"/>
    <property type="match status" value="1"/>
</dbReference>
<dbReference type="Pfam" id="PF00361">
    <property type="entry name" value="Proton_antipo_M"/>
    <property type="match status" value="1"/>
</dbReference>
<evidence type="ECO:0000256" key="6">
    <source>
        <dbReference type="ARBA" id="ARBA00023136"/>
    </source>
</evidence>
<feature type="transmembrane region" description="Helical" evidence="8">
    <location>
        <begin position="107"/>
        <end position="124"/>
    </location>
</feature>
<feature type="transmembrane region" description="Helical" evidence="8">
    <location>
        <begin position="70"/>
        <end position="87"/>
    </location>
</feature>
<dbReference type="InterPro" id="IPR001750">
    <property type="entry name" value="ND/Mrp_TM"/>
</dbReference>
<keyword evidence="5" id="KW-0560">Oxidoreductase</keyword>
<dbReference type="AlphaFoldDB" id="D8P8U3"/>
<keyword evidence="11" id="KW-1185">Reference proteome</keyword>
<keyword evidence="4 8" id="KW-1133">Transmembrane helix</keyword>
<feature type="domain" description="NADH:quinone oxidoreductase/Mrp antiporter transmembrane" evidence="9">
    <location>
        <begin position="124"/>
        <end position="407"/>
    </location>
</feature>
<keyword evidence="2" id="KW-1003">Cell membrane</keyword>
<protein>
    <submittedName>
        <fullName evidence="10">Formate hydrogenlyase, membrane subunit</fullName>
    </submittedName>
</protein>
<sequence>MWPVIVLLTGPVLAGLLSLVIHRARVLHVVNFATMLALAVAETALTRQVLAEGSVTTLGGFVYVDALSDFILVIITAIGLSCSLYMWSYMDDRVARGVIAPKRLGHFFFLFHMFLLAMVAATVANSLGVQWVALEGTTLATTFLIAFFRRRESLEAGWKYLILCSVGIALALFGVVLTYYSSVRVLGDASSALNMTALIGVANQLDPNVLKLAFIFMLVGYGTKVGLVPMHTWLPDAYSEAPAPIAAMLAGVLETVAVYTVLRSKALVDQALPPEFTGNLLLTFGLLSFIVASLFILIQHNYKRLFAYSSIEHMGLAMIGFGVGGMIGTFGGLFHLLNHAVAKALAFFVAGNIHRRFDTLEIDGVRGLARAQPITAVAILVAGCALVGLPPFSPFVSELLVVSAVAAQDFSSDTMHVGRFVTMTISDEMRSLGIVALFLFFAVVLFGGFMFRVGAMVWGTPPAGVARGESWTAGHVPLMIMIVALLGLGFVLPEPIQTLLTRAVNVIVVR</sequence>
<dbReference type="Proteomes" id="UP000001660">
    <property type="component" value="Chromosome"/>
</dbReference>
<proteinExistence type="predicted"/>
<dbReference type="InterPro" id="IPR052175">
    <property type="entry name" value="ComplexI-like_HydComp"/>
</dbReference>
<evidence type="ECO:0000256" key="5">
    <source>
        <dbReference type="ARBA" id="ARBA00023002"/>
    </source>
</evidence>
<dbReference type="GO" id="GO:0008137">
    <property type="term" value="F:NADH dehydrogenase (ubiquinone) activity"/>
    <property type="evidence" value="ECO:0007669"/>
    <property type="project" value="InterPro"/>
</dbReference>
<evidence type="ECO:0000256" key="8">
    <source>
        <dbReference type="SAM" id="Phobius"/>
    </source>
</evidence>
<dbReference type="EMBL" id="FP929003">
    <property type="protein sequence ID" value="CBK43925.1"/>
    <property type="molecule type" value="Genomic_DNA"/>
</dbReference>
<dbReference type="PRINTS" id="PR01437">
    <property type="entry name" value="NUOXDRDTASE4"/>
</dbReference>
<feature type="transmembrane region" description="Helical" evidence="8">
    <location>
        <begin position="432"/>
        <end position="451"/>
    </location>
</feature>
<dbReference type="GO" id="GO:0005886">
    <property type="term" value="C:plasma membrane"/>
    <property type="evidence" value="ECO:0007669"/>
    <property type="project" value="UniProtKB-SubCell"/>
</dbReference>
<comment type="subcellular location">
    <subcellularLocation>
        <location evidence="1">Cell membrane</location>
        <topology evidence="1">Multi-pass membrane protein</topology>
    </subcellularLocation>
    <subcellularLocation>
        <location evidence="7">Membrane</location>
        <topology evidence="7">Multi-pass membrane protein</topology>
    </subcellularLocation>
</comment>
<keyword evidence="6 8" id="KW-0472">Membrane</keyword>
<feature type="transmembrane region" description="Helical" evidence="8">
    <location>
        <begin position="371"/>
        <end position="389"/>
    </location>
</feature>
<name>D8P8U3_9BACT</name>
<evidence type="ECO:0000313" key="10">
    <source>
        <dbReference type="EMBL" id="CBK43925.1"/>
    </source>
</evidence>
<dbReference type="KEGG" id="nde:NIDE4262"/>
<feature type="transmembrane region" description="Helical" evidence="8">
    <location>
        <begin position="241"/>
        <end position="260"/>
    </location>
</feature>
<evidence type="ECO:0000256" key="2">
    <source>
        <dbReference type="ARBA" id="ARBA00022475"/>
    </source>
</evidence>
<evidence type="ECO:0000313" key="11">
    <source>
        <dbReference type="Proteomes" id="UP000001660"/>
    </source>
</evidence>
<dbReference type="GO" id="GO:0016829">
    <property type="term" value="F:lyase activity"/>
    <property type="evidence" value="ECO:0007669"/>
    <property type="project" value="UniProtKB-KW"/>
</dbReference>
<accession>D8P8U3</accession>
<feature type="transmembrane region" description="Helical" evidence="8">
    <location>
        <begin position="305"/>
        <end position="327"/>
    </location>
</feature>
<keyword evidence="3 7" id="KW-0812">Transmembrane</keyword>
<dbReference type="PANTHER" id="PTHR42682">
    <property type="entry name" value="HYDROGENASE-4 COMPONENT F"/>
    <property type="match status" value="1"/>
</dbReference>
<evidence type="ECO:0000256" key="4">
    <source>
        <dbReference type="ARBA" id="ARBA00022989"/>
    </source>
</evidence>
<evidence type="ECO:0000259" key="9">
    <source>
        <dbReference type="Pfam" id="PF00361"/>
    </source>
</evidence>
<keyword evidence="10" id="KW-0456">Lyase</keyword>
<reference evidence="10 11" key="1">
    <citation type="journal article" date="2010" name="Proc. Natl. Acad. Sci. U.S.A.">
        <title>A Nitrospira metagenome illuminates the physiology and evolution of globally important nitrite-oxidizing bacteria.</title>
        <authorList>
            <person name="Lucker S."/>
            <person name="Wagner M."/>
            <person name="Maixner F."/>
            <person name="Pelletier E."/>
            <person name="Koch H."/>
            <person name="Vacherie B."/>
            <person name="Rattei T."/>
            <person name="Sinninghe Damste J."/>
            <person name="Spieck E."/>
            <person name="Le Paslier D."/>
            <person name="Daims H."/>
        </authorList>
    </citation>
    <scope>NUCLEOTIDE SEQUENCE [LARGE SCALE GENOMIC DNA]</scope>
</reference>
<dbReference type="InterPro" id="IPR003918">
    <property type="entry name" value="NADH_UbQ_OxRdtase"/>
</dbReference>
<organism evidence="10 11">
    <name type="scientific">Nitrospira defluvii</name>
    <dbReference type="NCBI Taxonomy" id="330214"/>
    <lineage>
        <taxon>Bacteria</taxon>
        <taxon>Pseudomonadati</taxon>
        <taxon>Nitrospirota</taxon>
        <taxon>Nitrospiria</taxon>
        <taxon>Nitrospirales</taxon>
        <taxon>Nitrospiraceae</taxon>
        <taxon>Nitrospira</taxon>
    </lineage>
</organism>
<feature type="transmembrane region" description="Helical" evidence="8">
    <location>
        <begin position="471"/>
        <end position="492"/>
    </location>
</feature>
<dbReference type="OrthoDB" id="9807568at2"/>
<feature type="transmembrane region" description="Helical" evidence="8">
    <location>
        <begin position="160"/>
        <end position="180"/>
    </location>
</feature>
<dbReference type="GO" id="GO:0042773">
    <property type="term" value="P:ATP synthesis coupled electron transport"/>
    <property type="evidence" value="ECO:0007669"/>
    <property type="project" value="InterPro"/>
</dbReference>
<gene>
    <name evidence="10" type="primary">hyfF</name>
    <name evidence="10" type="ORF">NIDE4262</name>
</gene>
<dbReference type="STRING" id="330214.NIDE4262"/>
<evidence type="ECO:0000256" key="7">
    <source>
        <dbReference type="RuleBase" id="RU000320"/>
    </source>
</evidence>